<accession>A0A1F8DWH5</accession>
<proteinExistence type="predicted"/>
<evidence type="ECO:0000313" key="1">
    <source>
        <dbReference type="EMBL" id="OGM92920.1"/>
    </source>
</evidence>
<sequence>MIKKIKQIIRKNSAPETDFSRFFYTASSGEKKKVMKQVIREANNDQKDMIKRYERKVKEA</sequence>
<dbReference type="AlphaFoldDB" id="A0A1F8DWH5"/>
<reference evidence="1 2" key="1">
    <citation type="journal article" date="2016" name="Nat. Commun.">
        <title>Thousands of microbial genomes shed light on interconnected biogeochemical processes in an aquifer system.</title>
        <authorList>
            <person name="Anantharaman K."/>
            <person name="Brown C.T."/>
            <person name="Hug L.A."/>
            <person name="Sharon I."/>
            <person name="Castelle C.J."/>
            <person name="Probst A.J."/>
            <person name="Thomas B.C."/>
            <person name="Singh A."/>
            <person name="Wilkins M.J."/>
            <person name="Karaoz U."/>
            <person name="Brodie E.L."/>
            <person name="Williams K.H."/>
            <person name="Hubbard S.S."/>
            <person name="Banfield J.F."/>
        </authorList>
    </citation>
    <scope>NUCLEOTIDE SEQUENCE [LARGE SCALE GENOMIC DNA]</scope>
</reference>
<gene>
    <name evidence="1" type="ORF">A2372_03680</name>
</gene>
<dbReference type="STRING" id="1802559.A2372_03680"/>
<comment type="caution">
    <text evidence="1">The sequence shown here is derived from an EMBL/GenBank/DDBJ whole genome shotgun (WGS) entry which is preliminary data.</text>
</comment>
<organism evidence="1 2">
    <name type="scientific">Candidatus Wolfebacteria bacterium RIFOXYB1_FULL_54_12</name>
    <dbReference type="NCBI Taxonomy" id="1802559"/>
    <lineage>
        <taxon>Bacteria</taxon>
        <taxon>Candidatus Wolfeibacteriota</taxon>
    </lineage>
</organism>
<evidence type="ECO:0000313" key="2">
    <source>
        <dbReference type="Proteomes" id="UP000176422"/>
    </source>
</evidence>
<dbReference type="Proteomes" id="UP000176422">
    <property type="component" value="Unassembled WGS sequence"/>
</dbReference>
<dbReference type="EMBL" id="MGIT01000002">
    <property type="protein sequence ID" value="OGM92920.1"/>
    <property type="molecule type" value="Genomic_DNA"/>
</dbReference>
<protein>
    <submittedName>
        <fullName evidence="1">Uncharacterized protein</fullName>
    </submittedName>
</protein>
<name>A0A1F8DWH5_9BACT</name>